<dbReference type="InterPro" id="IPR036291">
    <property type="entry name" value="NAD(P)-bd_dom_sf"/>
</dbReference>
<dbReference type="PANTHER" id="PTHR10160:SF19">
    <property type="entry name" value="PROTON-TRANSLOCATING NAD(P)(+) TRANSHYDROGENASE"/>
    <property type="match status" value="1"/>
</dbReference>
<dbReference type="GO" id="GO:0008750">
    <property type="term" value="F:proton-translocating NAD(P)+ transhydrogenase activity"/>
    <property type="evidence" value="ECO:0007669"/>
    <property type="project" value="UniProtKB-EC"/>
</dbReference>
<dbReference type="EC" id="7.1.1.1" evidence="3"/>
<organism evidence="14 15">
    <name type="scientific">Algoriphagus hitonicola</name>
    <dbReference type="NCBI Taxonomy" id="435880"/>
    <lineage>
        <taxon>Bacteria</taxon>
        <taxon>Pseudomonadati</taxon>
        <taxon>Bacteroidota</taxon>
        <taxon>Cytophagia</taxon>
        <taxon>Cytophagales</taxon>
        <taxon>Cyclobacteriaceae</taxon>
        <taxon>Algoriphagus</taxon>
    </lineage>
</organism>
<dbReference type="InterPro" id="IPR007698">
    <property type="entry name" value="AlaDH/PNT_NAD(H)-bd"/>
</dbReference>
<comment type="similarity">
    <text evidence="2">Belongs to the AlaDH/PNT family.</text>
</comment>
<dbReference type="STRING" id="435880.SAMN04487988_112119"/>
<sequence>MTIGLLKEPEGERRVALLPESVKIFIDLKVKVRVETQAGETAFSSDENYQAVGAEICSRSETLQSDLLLSIHTPSEEEINQLKKGQVLVCQFQPLSNKDLVDQLLELNITSFSMDNVPRTTRAQSMDVLSSMATVAGYQAVLTAANQSPRFFPMFMTAAGSIIPSKVLVLGAGVAGLQAIATAKRLGAVVEAFDVRAAAEEEVKSLGAKFVKVEGAKDEASAGGYAVEQSEEYKAKQQELIQEHAKKANIIICTAQIPGRKAPVLITKETVEAMAPGSVIVDLAASSGGNCELTEDNQTCEKYGVKIIGNSNLPSSMPIDASKMYGKNMVNFLKLMITTEGELNLNWEDDIVANTCVTHQGNVMSSRVKSILYPTEKVN</sequence>
<feature type="domain" description="Alanine dehydrogenase/pyridine nucleotide transhydrogenase N-terminal" evidence="13">
    <location>
        <begin position="4"/>
        <end position="136"/>
    </location>
</feature>
<keyword evidence="15" id="KW-1185">Reference proteome</keyword>
<dbReference type="RefSeq" id="WP_092793386.1">
    <property type="nucleotide sequence ID" value="NZ_FOPC01000012.1"/>
</dbReference>
<dbReference type="Pfam" id="PF01262">
    <property type="entry name" value="AlaDh_PNT_C"/>
    <property type="match status" value="1"/>
</dbReference>
<evidence type="ECO:0000256" key="5">
    <source>
        <dbReference type="ARBA" id="ARBA00022857"/>
    </source>
</evidence>
<evidence type="ECO:0000256" key="9">
    <source>
        <dbReference type="ARBA" id="ARBA00071353"/>
    </source>
</evidence>
<dbReference type="NCBIfam" id="NF006942">
    <property type="entry name" value="PRK09424.1"/>
    <property type="match status" value="1"/>
</dbReference>
<dbReference type="SMART" id="SM01003">
    <property type="entry name" value="AlaDh_PNT_N"/>
    <property type="match status" value="1"/>
</dbReference>
<dbReference type="Gene3D" id="3.40.50.720">
    <property type="entry name" value="NAD(P)-binding Rossmann-like Domain"/>
    <property type="match status" value="2"/>
</dbReference>
<dbReference type="GO" id="GO:0050661">
    <property type="term" value="F:NADP binding"/>
    <property type="evidence" value="ECO:0007669"/>
    <property type="project" value="TreeGrafter"/>
</dbReference>
<keyword evidence="5" id="KW-0521">NADP</keyword>
<dbReference type="CDD" id="cd05304">
    <property type="entry name" value="Rubrum_tdh"/>
    <property type="match status" value="1"/>
</dbReference>
<evidence type="ECO:0000256" key="4">
    <source>
        <dbReference type="ARBA" id="ARBA00022741"/>
    </source>
</evidence>
<evidence type="ECO:0000256" key="11">
    <source>
        <dbReference type="ARBA" id="ARBA00084087"/>
    </source>
</evidence>
<gene>
    <name evidence="14" type="ORF">SAMN04487988_112119</name>
</gene>
<dbReference type="FunFam" id="3.40.50.720:FF:000188">
    <property type="entry name" value="NAD(P) transhydrogenase alpha subunit 1"/>
    <property type="match status" value="1"/>
</dbReference>
<evidence type="ECO:0000313" key="15">
    <source>
        <dbReference type="Proteomes" id="UP000199642"/>
    </source>
</evidence>
<evidence type="ECO:0000259" key="13">
    <source>
        <dbReference type="SMART" id="SM01003"/>
    </source>
</evidence>
<keyword evidence="7" id="KW-0520">NAD</keyword>
<evidence type="ECO:0000256" key="7">
    <source>
        <dbReference type="ARBA" id="ARBA00023027"/>
    </source>
</evidence>
<dbReference type="GO" id="GO:0005886">
    <property type="term" value="C:plasma membrane"/>
    <property type="evidence" value="ECO:0007669"/>
    <property type="project" value="TreeGrafter"/>
</dbReference>
<keyword evidence="6" id="KW-1278">Translocase</keyword>
<evidence type="ECO:0000256" key="6">
    <source>
        <dbReference type="ARBA" id="ARBA00022967"/>
    </source>
</evidence>
<dbReference type="SUPFAM" id="SSF52283">
    <property type="entry name" value="Formate/glycerate dehydrogenase catalytic domain-like"/>
    <property type="match status" value="1"/>
</dbReference>
<feature type="domain" description="Alanine dehydrogenase/pyridine nucleotide transhydrogenase NAD(H)-binding" evidence="12">
    <location>
        <begin position="145"/>
        <end position="309"/>
    </location>
</feature>
<dbReference type="SMART" id="SM01002">
    <property type="entry name" value="AlaDh_PNT_C"/>
    <property type="match status" value="1"/>
</dbReference>
<proteinExistence type="inferred from homology"/>
<evidence type="ECO:0000256" key="3">
    <source>
        <dbReference type="ARBA" id="ARBA00012943"/>
    </source>
</evidence>
<dbReference type="SUPFAM" id="SSF51735">
    <property type="entry name" value="NAD(P)-binding Rossmann-fold domains"/>
    <property type="match status" value="1"/>
</dbReference>
<dbReference type="Pfam" id="PF05222">
    <property type="entry name" value="AlaDh_PNT_N"/>
    <property type="match status" value="1"/>
</dbReference>
<evidence type="ECO:0000259" key="12">
    <source>
        <dbReference type="SMART" id="SM01002"/>
    </source>
</evidence>
<dbReference type="GO" id="GO:0006740">
    <property type="term" value="P:NADPH regeneration"/>
    <property type="evidence" value="ECO:0007669"/>
    <property type="project" value="TreeGrafter"/>
</dbReference>
<dbReference type="InterPro" id="IPR007886">
    <property type="entry name" value="AlaDH/PNT_N"/>
</dbReference>
<dbReference type="Proteomes" id="UP000199642">
    <property type="component" value="Unassembled WGS sequence"/>
</dbReference>
<dbReference type="EMBL" id="FOPC01000012">
    <property type="protein sequence ID" value="SFG99984.1"/>
    <property type="molecule type" value="Genomic_DNA"/>
</dbReference>
<reference evidence="15" key="1">
    <citation type="submission" date="2016-10" db="EMBL/GenBank/DDBJ databases">
        <authorList>
            <person name="Varghese N."/>
            <person name="Submissions S."/>
        </authorList>
    </citation>
    <scope>NUCLEOTIDE SEQUENCE [LARGE SCALE GENOMIC DNA]</scope>
    <source>
        <strain evidence="15">DSM 19315</strain>
    </source>
</reference>
<evidence type="ECO:0000256" key="8">
    <source>
        <dbReference type="ARBA" id="ARBA00048202"/>
    </source>
</evidence>
<evidence type="ECO:0000256" key="2">
    <source>
        <dbReference type="ARBA" id="ARBA00005689"/>
    </source>
</evidence>
<evidence type="ECO:0000256" key="10">
    <source>
        <dbReference type="ARBA" id="ARBA00076996"/>
    </source>
</evidence>
<dbReference type="OrthoDB" id="9804592at2"/>
<dbReference type="GO" id="GO:0016491">
    <property type="term" value="F:oxidoreductase activity"/>
    <property type="evidence" value="ECO:0007669"/>
    <property type="project" value="InterPro"/>
</dbReference>
<protein>
    <recommendedName>
        <fullName evidence="9">NAD(P) transhydrogenase subunit alpha part 1</fullName>
        <ecNumber evidence="3">7.1.1.1</ecNumber>
    </recommendedName>
    <alternativeName>
        <fullName evidence="11">Nicotinamide nucleotide transhydrogenase subunit alpha 1</fullName>
    </alternativeName>
    <alternativeName>
        <fullName evidence="10">Pyridine nucleotide transhydrogenase subunit alpha 1</fullName>
    </alternativeName>
</protein>
<name>A0A1I2WF96_9BACT</name>
<evidence type="ECO:0000256" key="1">
    <source>
        <dbReference type="ARBA" id="ARBA00003943"/>
    </source>
</evidence>
<comment type="catalytic activity">
    <reaction evidence="8">
        <text>NAD(+) + NADPH + H(+)(in) = NADH + NADP(+) + H(+)(out)</text>
        <dbReference type="Rhea" id="RHEA:47992"/>
        <dbReference type="ChEBI" id="CHEBI:15378"/>
        <dbReference type="ChEBI" id="CHEBI:57540"/>
        <dbReference type="ChEBI" id="CHEBI:57783"/>
        <dbReference type="ChEBI" id="CHEBI:57945"/>
        <dbReference type="ChEBI" id="CHEBI:58349"/>
        <dbReference type="EC" id="7.1.1.1"/>
    </reaction>
</comment>
<evidence type="ECO:0000313" key="14">
    <source>
        <dbReference type="EMBL" id="SFG99984.1"/>
    </source>
</evidence>
<dbReference type="PROSITE" id="PS00837">
    <property type="entry name" value="ALADH_PNT_2"/>
    <property type="match status" value="1"/>
</dbReference>
<accession>A0A1I2WF96</accession>
<dbReference type="AlphaFoldDB" id="A0A1I2WF96"/>
<dbReference type="InterPro" id="IPR008143">
    <property type="entry name" value="Ala_DH/PNT_CS2"/>
</dbReference>
<dbReference type="PANTHER" id="PTHR10160">
    <property type="entry name" value="NAD(P) TRANSHYDROGENASE"/>
    <property type="match status" value="1"/>
</dbReference>
<keyword evidence="4" id="KW-0547">Nucleotide-binding</keyword>
<comment type="function">
    <text evidence="1">The transhydrogenation between NADH and NADP is coupled to respiration and ATP hydrolysis and functions as a proton pump across the membrane.</text>
</comment>